<sequence length="60" mass="6736">MAWVFTIVALAAVGVLHWRLERTDARGDLARWKRRFARGTTMIAVVAILFTGWPSVALLP</sequence>
<gene>
    <name evidence="2" type="ORF">GCM10007320_66630</name>
</gene>
<evidence type="ECO:0000313" key="3">
    <source>
        <dbReference type="Proteomes" id="UP000626210"/>
    </source>
</evidence>
<dbReference type="Proteomes" id="UP000626210">
    <property type="component" value="Unassembled WGS sequence"/>
</dbReference>
<comment type="caution">
    <text evidence="2">The sequence shown here is derived from an EMBL/GenBank/DDBJ whole genome shotgun (WGS) entry which is preliminary data.</text>
</comment>
<keyword evidence="1" id="KW-0472">Membrane</keyword>
<keyword evidence="1" id="KW-0812">Transmembrane</keyword>
<proteinExistence type="predicted"/>
<dbReference type="EMBL" id="BMYK01000062">
    <property type="protein sequence ID" value="GHD05059.1"/>
    <property type="molecule type" value="Genomic_DNA"/>
</dbReference>
<feature type="transmembrane region" description="Helical" evidence="1">
    <location>
        <begin position="39"/>
        <end position="59"/>
    </location>
</feature>
<reference evidence="3" key="1">
    <citation type="journal article" date="2019" name="Int. J. Syst. Evol. Microbiol.">
        <title>The Global Catalogue of Microorganisms (GCM) 10K type strain sequencing project: providing services to taxonomists for standard genome sequencing and annotation.</title>
        <authorList>
            <consortium name="The Broad Institute Genomics Platform"/>
            <consortium name="The Broad Institute Genome Sequencing Center for Infectious Disease"/>
            <person name="Wu L."/>
            <person name="Ma J."/>
        </authorList>
    </citation>
    <scope>NUCLEOTIDE SEQUENCE [LARGE SCALE GENOMIC DNA]</scope>
    <source>
        <strain evidence="3">KCTC 23314</strain>
    </source>
</reference>
<evidence type="ECO:0000256" key="1">
    <source>
        <dbReference type="SAM" id="Phobius"/>
    </source>
</evidence>
<protein>
    <submittedName>
        <fullName evidence="2">Uncharacterized protein</fullName>
    </submittedName>
</protein>
<name>A0ABQ3GIB6_9BURK</name>
<evidence type="ECO:0000313" key="2">
    <source>
        <dbReference type="EMBL" id="GHD05059.1"/>
    </source>
</evidence>
<keyword evidence="1" id="KW-1133">Transmembrane helix</keyword>
<keyword evidence="3" id="KW-1185">Reference proteome</keyword>
<accession>A0ABQ3GIB6</accession>
<organism evidence="2 3">
    <name type="scientific">Pseudorhodoferax aquiterrae</name>
    <dbReference type="NCBI Taxonomy" id="747304"/>
    <lineage>
        <taxon>Bacteria</taxon>
        <taxon>Pseudomonadati</taxon>
        <taxon>Pseudomonadota</taxon>
        <taxon>Betaproteobacteria</taxon>
        <taxon>Burkholderiales</taxon>
        <taxon>Comamonadaceae</taxon>
    </lineage>
</organism>